<sequence length="142" mass="16704">MSPPEMFLCEIQALQQLRQHRADRAARQLQRAYMAQRVLSGRIQQARERVEQVRGLETRQCNELLNRHRGQVLSPQALTSWDEDERKLSAQTTQQKVHLQELFDQQARENEQLEQARLQSSICSRQVEKLRELSALLAQEEE</sequence>
<evidence type="ECO:0000313" key="2">
    <source>
        <dbReference type="Proteomes" id="UP000036325"/>
    </source>
</evidence>
<dbReference type="PATRIC" id="fig|1608994.3.peg.1463"/>
<name>A0A0J6IRB3_9PSED</name>
<dbReference type="STRING" id="1608994.TU86_04370"/>
<dbReference type="RefSeq" id="WP_048363084.1">
    <property type="nucleotide sequence ID" value="NZ_JAAEBV010000006.1"/>
</dbReference>
<dbReference type="Proteomes" id="UP000036325">
    <property type="component" value="Unassembled WGS sequence"/>
</dbReference>
<gene>
    <name evidence="1" type="ORF">TU86_04370</name>
</gene>
<dbReference type="InterPro" id="IPR009929">
    <property type="entry name" value="T3SS_YscO"/>
</dbReference>
<evidence type="ECO:0008006" key="3">
    <source>
        <dbReference type="Google" id="ProtNLM"/>
    </source>
</evidence>
<dbReference type="EMBL" id="JYLF01000002">
    <property type="protein sequence ID" value="KMN14547.1"/>
    <property type="molecule type" value="Genomic_DNA"/>
</dbReference>
<evidence type="ECO:0000313" key="1">
    <source>
        <dbReference type="EMBL" id="KMN14547.1"/>
    </source>
</evidence>
<accession>A0A0J6IRB3</accession>
<dbReference type="OrthoDB" id="7032075at2"/>
<dbReference type="Pfam" id="PF07321">
    <property type="entry name" value="YscO"/>
    <property type="match status" value="1"/>
</dbReference>
<organism evidence="1 2">
    <name type="scientific">Pseudomonas weihenstephanensis</name>
    <dbReference type="NCBI Taxonomy" id="1608994"/>
    <lineage>
        <taxon>Bacteria</taxon>
        <taxon>Pseudomonadati</taxon>
        <taxon>Pseudomonadota</taxon>
        <taxon>Gammaproteobacteria</taxon>
        <taxon>Pseudomonadales</taxon>
        <taxon>Pseudomonadaceae</taxon>
        <taxon>Pseudomonas</taxon>
    </lineage>
</organism>
<dbReference type="AlphaFoldDB" id="A0A0J6IRB3"/>
<protein>
    <recommendedName>
        <fullName evidence="3">Type III secretion protein</fullName>
    </recommendedName>
</protein>
<accession>A0A0J6J5Z2</accession>
<proteinExistence type="predicted"/>
<reference evidence="1 2" key="1">
    <citation type="submission" date="2015-02" db="EMBL/GenBank/DDBJ databases">
        <title>Pseudomonas helleri sp. nov. and Pseudomonas weihenstephanensis sp. nov., isolated from raw cows milk.</title>
        <authorList>
            <person name="von Neubeck M."/>
            <person name="Huptas C."/>
            <person name="Wenning M."/>
            <person name="Scherer S."/>
        </authorList>
    </citation>
    <scope>NUCLEOTIDE SEQUENCE [LARGE SCALE GENOMIC DNA]</scope>
    <source>
        <strain evidence="1 2">DSM 29166</strain>
    </source>
</reference>
<comment type="caution">
    <text evidence="1">The sequence shown here is derived from an EMBL/GenBank/DDBJ whole genome shotgun (WGS) entry which is preliminary data.</text>
</comment>